<evidence type="ECO:0000313" key="3">
    <source>
        <dbReference type="Proteomes" id="UP000774935"/>
    </source>
</evidence>
<evidence type="ECO:0000313" key="2">
    <source>
        <dbReference type="EMBL" id="MBW3364454.1"/>
    </source>
</evidence>
<dbReference type="RefSeq" id="WP_199108943.1">
    <property type="nucleotide sequence ID" value="NZ_JAHWXQ010000001.1"/>
</dbReference>
<protein>
    <submittedName>
        <fullName evidence="2">Magnesium citrate secondary transporter</fullName>
    </submittedName>
</protein>
<keyword evidence="1" id="KW-0812">Transmembrane</keyword>
<feature type="transmembrane region" description="Helical" evidence="1">
    <location>
        <begin position="64"/>
        <end position="84"/>
    </location>
</feature>
<proteinExistence type="predicted"/>
<comment type="caution">
    <text evidence="2">The sequence shown here is derived from an EMBL/GenBank/DDBJ whole genome shotgun (WGS) entry which is preliminary data.</text>
</comment>
<name>A0ABS6X8Y2_9BACT</name>
<keyword evidence="3" id="KW-1185">Reference proteome</keyword>
<accession>A0ABS6X8Y2</accession>
<sequence length="122" mass="14026">MKTFAHPVFIVCLALFCLNQLLEWQHVYVAPLHYYLDDLLCMPVVLTVALAVERVYFGNDSFVLPLNYSLWAVLLFGVFFELFLPRLSDIYTADVWDVLYYSCGAVLFHLSINKAPEPATEL</sequence>
<evidence type="ECO:0000256" key="1">
    <source>
        <dbReference type="SAM" id="Phobius"/>
    </source>
</evidence>
<reference evidence="2 3" key="1">
    <citation type="submission" date="2021-07" db="EMBL/GenBank/DDBJ databases">
        <authorList>
            <person name="Kim M.K."/>
        </authorList>
    </citation>
    <scope>NUCLEOTIDE SEQUENCE [LARGE SCALE GENOMIC DNA]</scope>
    <source>
        <strain evidence="2 3">HLY7-15</strain>
    </source>
</reference>
<dbReference type="Proteomes" id="UP000774935">
    <property type="component" value="Unassembled WGS sequence"/>
</dbReference>
<keyword evidence="1" id="KW-1133">Transmembrane helix</keyword>
<organism evidence="2 3">
    <name type="scientific">Pontibacter populi</name>
    <dbReference type="NCBI Taxonomy" id="890055"/>
    <lineage>
        <taxon>Bacteria</taxon>
        <taxon>Pseudomonadati</taxon>
        <taxon>Bacteroidota</taxon>
        <taxon>Cytophagia</taxon>
        <taxon>Cytophagales</taxon>
        <taxon>Hymenobacteraceae</taxon>
        <taxon>Pontibacter</taxon>
    </lineage>
</organism>
<gene>
    <name evidence="2" type="ORF">KYK27_05335</name>
</gene>
<dbReference type="EMBL" id="JAHWXQ010000001">
    <property type="protein sequence ID" value="MBW3364454.1"/>
    <property type="molecule type" value="Genomic_DNA"/>
</dbReference>
<keyword evidence="1" id="KW-0472">Membrane</keyword>